<evidence type="ECO:0000313" key="1">
    <source>
        <dbReference type="EMBL" id="AHY24963.1"/>
    </source>
</evidence>
<accession>A0A0A0Q0F4</accession>
<evidence type="ECO:0000313" key="2">
    <source>
        <dbReference type="Proteomes" id="UP000030739"/>
    </source>
</evidence>
<dbReference type="Gene3D" id="3.30.565.10">
    <property type="entry name" value="Histidine kinase-like ATPase, C-terminal domain"/>
    <property type="match status" value="1"/>
</dbReference>
<dbReference type="InterPro" id="IPR036890">
    <property type="entry name" value="HATPase_C_sf"/>
</dbReference>
<dbReference type="GeneID" id="26638197"/>
<dbReference type="OrthoDB" id="288at10239"/>
<organism evidence="1 2">
    <name type="scientific">Pectobacterium bacteriophage PM2</name>
    <dbReference type="NCBI Taxonomy" id="1429794"/>
    <lineage>
        <taxon>Viruses</taxon>
        <taxon>Duplodnaviria</taxon>
        <taxon>Heunggongvirae</taxon>
        <taxon>Uroviricota</taxon>
        <taxon>Caudoviricetes</taxon>
        <taxon>Pantevenvirales</taxon>
        <taxon>Straboviridae</taxon>
        <taxon>Tevenvirinae</taxon>
        <taxon>Mosugukvirus</taxon>
        <taxon>Mosugukvirus pm2</taxon>
    </lineage>
</organism>
<dbReference type="KEGG" id="vg:26638197"/>
<dbReference type="Proteomes" id="UP000030739">
    <property type="component" value="Segment"/>
</dbReference>
<keyword evidence="2" id="KW-1185">Reference proteome</keyword>
<proteinExistence type="predicted"/>
<dbReference type="EMBL" id="KF835987">
    <property type="protein sequence ID" value="AHY24963.1"/>
    <property type="molecule type" value="Genomic_DNA"/>
</dbReference>
<gene>
    <name evidence="1" type="ORF">PM2_001</name>
</gene>
<protein>
    <submittedName>
        <fullName evidence="1">Protector from prophage-induced early lysis</fullName>
    </submittedName>
</protein>
<dbReference type="SUPFAM" id="SSF55874">
    <property type="entry name" value="ATPase domain of HSP90 chaperone/DNA topoisomerase II/histidine kinase"/>
    <property type="match status" value="1"/>
</dbReference>
<sequence>MIIAGDDEVIMGNGGENKKFSIATSAKAFKILSSGLYKNKIRAVVRELACNCTDAHFLNGFKGAFDIKVPSQIDPRFVIRDYGPGLSKENVENLYTTYFASTKNGSNDFIGALGLGSKSPFSYTETFTVTSYHDGVVRGYTAMLDKGEPVIRMIFEEPMTENDKTGIEIVVPVKTSDLDRWRSEISYVIRPFGKDKVNIQGSNAEQHFFPEFEEYLAASKPEYGYYENDGLHAVYGNIVYPLNNIPGMKDLWLMAKNRVVYIKFPLGELDIAASREELSLDETTIKNILSRVENLDKRVMEEDIKEWSESDNTRKVFREVNSLNSKANKMIHQRQTKFTSKNLNLVQLNNMYTIPNDWIYAGVTYTVCNDPKLKRIKKNNSNSSITNLNSLFGIHNEEITIIIDDNKKKRLDAIRALASINYDTKNEESIKILKNNPWLPKNQSTLLFVNPESELEMNMLPDILKLFEGDKVNMYYTSELFAAVERKVVKIQREYEPRPKSASCTRFYIKDGDWLTEELFMTASEAEEISGYVVFSHSNSYHFMDKDKGFVNSMTSNMFCQIAKQIGVTEIHAVRPSLHKKILKLGQCDCLLETIYDTFNVLAKQVPEQYYSYGGSSSIKYTRHTSKHPELNFIESMFNEAGETTKESAMLFSFYSWLRSTYFHGYTDDSASKQFIKAQEIVQKNQSKAESKSIEKIKKFENENIVVSKYLRDHYDISKESVKEIVKLLSKE</sequence>
<reference evidence="1 2" key="1">
    <citation type="journal article" date="2015" name="Plant Pathol. J.">
        <title>Isolation and Genomic Characterization of the T4-Like Bacteriophage PM2 Infecting Pectobacterium carotovorum subsp. carotovorum.</title>
        <authorList>
            <person name="Lim J.A."/>
            <person name="Lee D.H."/>
            <person name="Heu S."/>
        </authorList>
    </citation>
    <scope>NUCLEOTIDE SEQUENCE [LARGE SCALE GENOMIC DNA]</scope>
</reference>
<dbReference type="RefSeq" id="YP_009211422.1">
    <property type="nucleotide sequence ID" value="NC_028940.1"/>
</dbReference>
<name>A0A0A0Q0F4_9CAUD</name>